<evidence type="ECO:0000256" key="13">
    <source>
        <dbReference type="SAM" id="MobiDB-lite"/>
    </source>
</evidence>
<feature type="binding site" evidence="12">
    <location>
        <position position="131"/>
    </location>
    <ligand>
        <name>Zn(2+)</name>
        <dbReference type="ChEBI" id="CHEBI:29105"/>
        <note>catalytic</note>
    </ligand>
</feature>
<evidence type="ECO:0000256" key="12">
    <source>
        <dbReference type="PROSITE-ProRule" id="PRU00276"/>
    </source>
</evidence>
<dbReference type="Pfam" id="PF00200">
    <property type="entry name" value="Disintegrin"/>
    <property type="match status" value="1"/>
</dbReference>
<evidence type="ECO:0000313" key="18">
    <source>
        <dbReference type="EMBL" id="KAG8574084.1"/>
    </source>
</evidence>
<keyword evidence="7 14" id="KW-1133">Transmembrane helix</keyword>
<feature type="compositionally biased region" description="Polar residues" evidence="13">
    <location>
        <begin position="542"/>
        <end position="551"/>
    </location>
</feature>
<feature type="compositionally biased region" description="Pro residues" evidence="13">
    <location>
        <begin position="516"/>
        <end position="534"/>
    </location>
</feature>
<evidence type="ECO:0000256" key="9">
    <source>
        <dbReference type="ARBA" id="ARBA00023157"/>
    </source>
</evidence>
<evidence type="ECO:0000259" key="15">
    <source>
        <dbReference type="PROSITE" id="PS50026"/>
    </source>
</evidence>
<dbReference type="PROSITE" id="PS50215">
    <property type="entry name" value="ADAM_MEPRO"/>
    <property type="match status" value="1"/>
</dbReference>
<organism evidence="18 19">
    <name type="scientific">Engystomops pustulosus</name>
    <name type="common">Tungara frog</name>
    <name type="synonym">Physalaemus pustulosus</name>
    <dbReference type="NCBI Taxonomy" id="76066"/>
    <lineage>
        <taxon>Eukaryota</taxon>
        <taxon>Metazoa</taxon>
        <taxon>Chordata</taxon>
        <taxon>Craniata</taxon>
        <taxon>Vertebrata</taxon>
        <taxon>Euteleostomi</taxon>
        <taxon>Amphibia</taxon>
        <taxon>Batrachia</taxon>
        <taxon>Anura</taxon>
        <taxon>Neobatrachia</taxon>
        <taxon>Hyloidea</taxon>
        <taxon>Leptodactylidae</taxon>
        <taxon>Leiuperinae</taxon>
        <taxon>Engystomops</taxon>
    </lineage>
</organism>
<evidence type="ECO:0000256" key="3">
    <source>
        <dbReference type="ARBA" id="ARBA00022692"/>
    </source>
</evidence>
<feature type="disulfide bond" evidence="10">
    <location>
        <begin position="257"/>
        <end position="277"/>
    </location>
</feature>
<dbReference type="PROSITE" id="PS00427">
    <property type="entry name" value="DISINTEGRIN_1"/>
    <property type="match status" value="1"/>
</dbReference>
<dbReference type="SMART" id="SM00608">
    <property type="entry name" value="ACR"/>
    <property type="match status" value="1"/>
</dbReference>
<feature type="compositionally biased region" description="Pro residues" evidence="13">
    <location>
        <begin position="564"/>
        <end position="584"/>
    </location>
</feature>
<keyword evidence="4 12" id="KW-0479">Metal-binding</keyword>
<feature type="transmembrane region" description="Helical" evidence="14">
    <location>
        <begin position="451"/>
        <end position="474"/>
    </location>
</feature>
<evidence type="ECO:0000256" key="4">
    <source>
        <dbReference type="ARBA" id="ARBA00022723"/>
    </source>
</evidence>
<keyword evidence="19" id="KW-1185">Reference proteome</keyword>
<feature type="disulfide bond" evidence="12">
    <location>
        <begin position="148"/>
        <end position="153"/>
    </location>
</feature>
<feature type="binding site" evidence="12">
    <location>
        <position position="141"/>
    </location>
    <ligand>
        <name>Zn(2+)</name>
        <dbReference type="ChEBI" id="CHEBI:29105"/>
        <note>catalytic</note>
    </ligand>
</feature>
<proteinExistence type="predicted"/>
<evidence type="ECO:0000256" key="11">
    <source>
        <dbReference type="PROSITE-ProRule" id="PRU00076"/>
    </source>
</evidence>
<keyword evidence="5" id="KW-0378">Hydrolase</keyword>
<comment type="caution">
    <text evidence="11">Lacks conserved residue(s) required for the propagation of feature annotation.</text>
</comment>
<evidence type="ECO:0000256" key="8">
    <source>
        <dbReference type="ARBA" id="ARBA00023136"/>
    </source>
</evidence>
<dbReference type="AlphaFoldDB" id="A0AAV7BN98"/>
<dbReference type="SUPFAM" id="SSF57552">
    <property type="entry name" value="Blood coagulation inhibitor (disintegrin)"/>
    <property type="match status" value="1"/>
</dbReference>
<dbReference type="PANTHER" id="PTHR11905:SF32">
    <property type="entry name" value="DISINTEGRIN AND METALLOPROTEINASE DOMAIN-CONTAINING PROTEIN 28"/>
    <property type="match status" value="1"/>
</dbReference>
<keyword evidence="8 14" id="KW-0472">Membrane</keyword>
<feature type="compositionally biased region" description="Polar residues" evidence="13">
    <location>
        <begin position="487"/>
        <end position="514"/>
    </location>
</feature>
<dbReference type="PROSITE" id="PS01186">
    <property type="entry name" value="EGF_2"/>
    <property type="match status" value="1"/>
</dbReference>
<feature type="active site" evidence="12">
    <location>
        <position position="132"/>
    </location>
</feature>
<name>A0AAV7BN98_ENGPU</name>
<feature type="domain" description="EGF-like" evidence="15">
    <location>
        <begin position="412"/>
        <end position="444"/>
    </location>
</feature>
<dbReference type="Gene3D" id="3.40.390.10">
    <property type="entry name" value="Collagenase (Catalytic Domain)"/>
    <property type="match status" value="1"/>
</dbReference>
<keyword evidence="11" id="KW-0245">EGF-like domain</keyword>
<accession>A0AAV7BN98</accession>
<dbReference type="FunFam" id="3.40.390.10:FF:000002">
    <property type="entry name" value="Disintegrin and metalloproteinase domain-containing protein 22"/>
    <property type="match status" value="1"/>
</dbReference>
<comment type="caution">
    <text evidence="18">The sequence shown here is derived from an EMBL/GenBank/DDBJ whole genome shotgun (WGS) entry which is preliminary data.</text>
</comment>
<dbReference type="SMART" id="SM00050">
    <property type="entry name" value="DISIN"/>
    <property type="match status" value="1"/>
</dbReference>
<dbReference type="FunFam" id="4.10.70.10:FF:000001">
    <property type="entry name" value="Disintegrin and metalloproteinase domain-containing protein 22"/>
    <property type="match status" value="1"/>
</dbReference>
<dbReference type="Pfam" id="PF08516">
    <property type="entry name" value="ADAM_CR"/>
    <property type="match status" value="1"/>
</dbReference>
<dbReference type="InterPro" id="IPR018358">
    <property type="entry name" value="Disintegrin_CS"/>
</dbReference>
<evidence type="ECO:0000313" key="19">
    <source>
        <dbReference type="Proteomes" id="UP000824782"/>
    </source>
</evidence>
<feature type="disulfide bond" evidence="12">
    <location>
        <begin position="106"/>
        <end position="186"/>
    </location>
</feature>
<comment type="subcellular location">
    <subcellularLocation>
        <location evidence="2">Membrane</location>
        <topology evidence="2">Single-pass membrane protein</topology>
    </subcellularLocation>
</comment>
<gene>
    <name evidence="18" type="ORF">GDO81_009032</name>
</gene>
<evidence type="ECO:0000259" key="16">
    <source>
        <dbReference type="PROSITE" id="PS50214"/>
    </source>
</evidence>
<evidence type="ECO:0000256" key="6">
    <source>
        <dbReference type="ARBA" id="ARBA00022833"/>
    </source>
</evidence>
<feature type="domain" description="Disintegrin" evidence="16">
    <location>
        <begin position="199"/>
        <end position="285"/>
    </location>
</feature>
<dbReference type="InterPro" id="IPR000742">
    <property type="entry name" value="EGF"/>
</dbReference>
<protein>
    <submittedName>
        <fullName evidence="18">Uncharacterized protein</fullName>
    </submittedName>
</protein>
<evidence type="ECO:0000256" key="5">
    <source>
        <dbReference type="ARBA" id="ARBA00022801"/>
    </source>
</evidence>
<dbReference type="SUPFAM" id="SSF55486">
    <property type="entry name" value="Metalloproteases ('zincins'), catalytic domain"/>
    <property type="match status" value="1"/>
</dbReference>
<comment type="cofactor">
    <cofactor evidence="1">
        <name>Zn(2+)</name>
        <dbReference type="ChEBI" id="CHEBI:29105"/>
    </cofactor>
</comment>
<dbReference type="GO" id="GO:0006508">
    <property type="term" value="P:proteolysis"/>
    <property type="evidence" value="ECO:0007669"/>
    <property type="project" value="InterPro"/>
</dbReference>
<dbReference type="PANTHER" id="PTHR11905">
    <property type="entry name" value="ADAM A DISINTEGRIN AND METALLOPROTEASE DOMAIN"/>
    <property type="match status" value="1"/>
</dbReference>
<dbReference type="Proteomes" id="UP000824782">
    <property type="component" value="Unassembled WGS sequence"/>
</dbReference>
<dbReference type="CDD" id="cd04269">
    <property type="entry name" value="ZnMc_adamalysin_II_like"/>
    <property type="match status" value="1"/>
</dbReference>
<dbReference type="EMBL" id="WNYA01000004">
    <property type="protein sequence ID" value="KAG8574084.1"/>
    <property type="molecule type" value="Genomic_DNA"/>
</dbReference>
<evidence type="ECO:0000256" key="7">
    <source>
        <dbReference type="ARBA" id="ARBA00022989"/>
    </source>
</evidence>
<dbReference type="InterPro" id="IPR024079">
    <property type="entry name" value="MetalloPept_cat_dom_sf"/>
</dbReference>
<feature type="domain" description="Peptidase M12B" evidence="17">
    <location>
        <begin position="1"/>
        <end position="191"/>
    </location>
</feature>
<dbReference type="PROSITE" id="PS50026">
    <property type="entry name" value="EGF_3"/>
    <property type="match status" value="1"/>
</dbReference>
<keyword evidence="6 12" id="KW-0862">Zinc</keyword>
<evidence type="ECO:0000256" key="2">
    <source>
        <dbReference type="ARBA" id="ARBA00004167"/>
    </source>
</evidence>
<feature type="disulfide bond" evidence="12">
    <location>
        <begin position="146"/>
        <end position="170"/>
    </location>
</feature>
<evidence type="ECO:0000256" key="14">
    <source>
        <dbReference type="SAM" id="Phobius"/>
    </source>
</evidence>
<dbReference type="GO" id="GO:0046872">
    <property type="term" value="F:metal ion binding"/>
    <property type="evidence" value="ECO:0007669"/>
    <property type="project" value="UniProtKB-KW"/>
</dbReference>
<feature type="disulfide bond" evidence="11">
    <location>
        <begin position="416"/>
        <end position="426"/>
    </location>
</feature>
<dbReference type="InterPro" id="IPR006586">
    <property type="entry name" value="ADAM_Cys-rich"/>
</dbReference>
<feature type="disulfide bond" evidence="11">
    <location>
        <begin position="434"/>
        <end position="443"/>
    </location>
</feature>
<dbReference type="InterPro" id="IPR001590">
    <property type="entry name" value="Peptidase_M12B"/>
</dbReference>
<evidence type="ECO:0000259" key="17">
    <source>
        <dbReference type="PROSITE" id="PS50215"/>
    </source>
</evidence>
<evidence type="ECO:0000256" key="10">
    <source>
        <dbReference type="PROSITE-ProRule" id="PRU00068"/>
    </source>
</evidence>
<dbReference type="InterPro" id="IPR001762">
    <property type="entry name" value="Disintegrin_dom"/>
</dbReference>
<dbReference type="GO" id="GO:0005886">
    <property type="term" value="C:plasma membrane"/>
    <property type="evidence" value="ECO:0007669"/>
    <property type="project" value="TreeGrafter"/>
</dbReference>
<evidence type="ECO:0000256" key="1">
    <source>
        <dbReference type="ARBA" id="ARBA00001947"/>
    </source>
</evidence>
<keyword evidence="3 14" id="KW-0812">Transmembrane</keyword>
<feature type="binding site" evidence="12">
    <location>
        <position position="135"/>
    </location>
    <ligand>
        <name>Zn(2+)</name>
        <dbReference type="ChEBI" id="CHEBI:29105"/>
        <note>catalytic</note>
    </ligand>
</feature>
<dbReference type="PROSITE" id="PS50214">
    <property type="entry name" value="DISINTEGRIN_2"/>
    <property type="match status" value="1"/>
</dbReference>
<dbReference type="InterPro" id="IPR036436">
    <property type="entry name" value="Disintegrin_dom_sf"/>
</dbReference>
<keyword evidence="9 11" id="KW-1015">Disulfide bond</keyword>
<dbReference type="GO" id="GO:0004222">
    <property type="term" value="F:metalloendopeptidase activity"/>
    <property type="evidence" value="ECO:0007669"/>
    <property type="project" value="InterPro"/>
</dbReference>
<feature type="region of interest" description="Disordered" evidence="13">
    <location>
        <begin position="487"/>
        <end position="584"/>
    </location>
</feature>
<sequence length="584" mass="63233">MVADRSMFLKYNQSAEAVKQRMFEMINYVNEVYKALKTFVALTGIEIWEKKDLFQVSSSANVNLDLFSTWRTQNLLPRKAHDNAQFITNIDFDGNTVGLAFVATMCSKSHSSGVIQDHSKESIPVGATIAHEMGHNLGMSHDNSLCSCSADSCIMSPTLSYKPPFLFSSCSLSNFQEFIYDKMPQCMRDEPLKQYVMSPAVCGNKFTELGEQCDCGTVQECTNPCCDAATCRFKAEAQCADGECCDKCKIKKVGSVCRPAKDDCDLPDMCDGKSPLCPKDRYIFNGHPCNDGQGVCFNGKCPMLESQCTQLWGASAVVAEDSCFNTNKRGVQYGHCKQVDGSYIACQPSDVKCGVLYCFGGSETPSIYASVAEFRNCRGVLAQGGMVQNGTKCAEGSVCYDGSCISINSAYRSSNCSANCPGHGICDSELQCQCQEGWAPPNCDATSDTNIVIIVVVIVIALLLVAGLILMFVFRKKCGKRSANRISGTTNPTFYQPQVKSGSNVSTPELSTKNVYPPPPPPAKPKKPQVPQPPSRDGYQAPQFSVKTSVESAKKSPAIQRPTNAPPPVPTTKPAPPTAPPKVG</sequence>
<dbReference type="Gene3D" id="4.10.70.10">
    <property type="entry name" value="Disintegrin domain"/>
    <property type="match status" value="1"/>
</dbReference>
<dbReference type="InterPro" id="IPR034027">
    <property type="entry name" value="Reprolysin_adamalysin"/>
</dbReference>
<dbReference type="Pfam" id="PF01421">
    <property type="entry name" value="Reprolysin"/>
    <property type="match status" value="1"/>
</dbReference>
<dbReference type="PRINTS" id="PR00289">
    <property type="entry name" value="DISINTEGRIN"/>
</dbReference>
<reference evidence="18" key="1">
    <citation type="thesis" date="2020" institute="ProQuest LLC" country="789 East Eisenhower Parkway, Ann Arbor, MI, USA">
        <title>Comparative Genomics and Chromosome Evolution.</title>
        <authorList>
            <person name="Mudd A.B."/>
        </authorList>
    </citation>
    <scope>NUCLEOTIDE SEQUENCE</scope>
    <source>
        <strain evidence="18">237g6f4</strain>
        <tissue evidence="18">Blood</tissue>
    </source>
</reference>